<keyword evidence="3" id="KW-0805">Transcription regulation</keyword>
<dbReference type="Pfam" id="PF02954">
    <property type="entry name" value="HTH_8"/>
    <property type="match status" value="1"/>
</dbReference>
<evidence type="ECO:0000256" key="4">
    <source>
        <dbReference type="ARBA" id="ARBA00023163"/>
    </source>
</evidence>
<dbReference type="Gene3D" id="1.10.8.60">
    <property type="match status" value="1"/>
</dbReference>
<dbReference type="Pfam" id="PF00158">
    <property type="entry name" value="Sigma54_activat"/>
    <property type="match status" value="1"/>
</dbReference>
<dbReference type="PROSITE" id="PS50110">
    <property type="entry name" value="RESPONSE_REGULATORY"/>
    <property type="match status" value="1"/>
</dbReference>
<evidence type="ECO:0000256" key="6">
    <source>
        <dbReference type="SAM" id="MobiDB-lite"/>
    </source>
</evidence>
<dbReference type="PANTHER" id="PTHR32071">
    <property type="entry name" value="TRANSCRIPTIONAL REGULATORY PROTEIN"/>
    <property type="match status" value="1"/>
</dbReference>
<dbReference type="SMART" id="SM00448">
    <property type="entry name" value="REC"/>
    <property type="match status" value="1"/>
</dbReference>
<feature type="region of interest" description="Disordered" evidence="6">
    <location>
        <begin position="393"/>
        <end position="420"/>
    </location>
</feature>
<keyword evidence="1" id="KW-0547">Nucleotide-binding</keyword>
<reference evidence="9 10" key="1">
    <citation type="submission" date="2022-11" db="EMBL/GenBank/DDBJ databases">
        <title>Minimal conservation of predation-associated metabolite biosynthetic gene clusters underscores biosynthetic potential of Myxococcota including descriptions for ten novel species: Archangium lansinium sp. nov., Myxococcus landrumus sp. nov., Nannocystis bai.</title>
        <authorList>
            <person name="Ahearne A."/>
            <person name="Stevens C."/>
            <person name="Dowd S."/>
        </authorList>
    </citation>
    <scope>NUCLEOTIDE SEQUENCE [LARGE SCALE GENOMIC DNA]</scope>
    <source>
        <strain evidence="9 10">NCELM</strain>
    </source>
</reference>
<dbReference type="SUPFAM" id="SSF46689">
    <property type="entry name" value="Homeodomain-like"/>
    <property type="match status" value="1"/>
</dbReference>
<dbReference type="RefSeq" id="WP_271995021.1">
    <property type="nucleotide sequence ID" value="NZ_JAQNDN010000001.1"/>
</dbReference>
<dbReference type="InterPro" id="IPR001789">
    <property type="entry name" value="Sig_transdc_resp-reg_receiver"/>
</dbReference>
<keyword evidence="2" id="KW-0067">ATP-binding</keyword>
<dbReference type="Gene3D" id="1.10.10.60">
    <property type="entry name" value="Homeodomain-like"/>
    <property type="match status" value="1"/>
</dbReference>
<sequence>MARVLVVDDEPGIREFVAEALLDDDHEVAQAASGEAAWALLEREGFDVVLSDLRMPGMDGMALLRRLRERQPDVEVVILTAHGDVDTAVEAMRLGAFDYLQKPLGSLGELRLLIRRAAERRSLRNFQEAHQSAVEAGPELTFGAPAMTPVVAALRKVAVTDATVLLIGESGTGKEIAARAVHGWSRRRGGPFVAVNCAALAEQLLESELFGHEKGAFTGAVARRRGRIEVAQGGTFFLDEVGELALPLQAKLLRLLQERTFERIGGGPTLRADVRWIAATNRDLPAMIADGRFREDLFHRLAVFPVVLPPLRERREDIEPLAERLLAQACANLGRKPLRLDPSARALLRRARWSGNVRELANTLERAAILADGEVLHDSELAIPGLGLAPAPAAPPAPAVSAAHTAPAGEPGLEGPPRPLQDLERDAIEAALRHFEGNRIRTAEALGIGVRTLYDKIKRYNLGE</sequence>
<dbReference type="PRINTS" id="PR01590">
    <property type="entry name" value="HTHFIS"/>
</dbReference>
<feature type="domain" description="Sigma-54 factor interaction" evidence="7">
    <location>
        <begin position="140"/>
        <end position="369"/>
    </location>
</feature>
<protein>
    <submittedName>
        <fullName evidence="9">Sigma-54 dependent transcriptional regulator</fullName>
    </submittedName>
</protein>
<dbReference type="InterPro" id="IPR025943">
    <property type="entry name" value="Sigma_54_int_dom_ATP-bd_2"/>
</dbReference>
<accession>A0ABT5B0A2</accession>
<dbReference type="InterPro" id="IPR027417">
    <property type="entry name" value="P-loop_NTPase"/>
</dbReference>
<evidence type="ECO:0000256" key="3">
    <source>
        <dbReference type="ARBA" id="ARBA00023015"/>
    </source>
</evidence>
<evidence type="ECO:0000259" key="8">
    <source>
        <dbReference type="PROSITE" id="PS50110"/>
    </source>
</evidence>
<dbReference type="Proteomes" id="UP001217838">
    <property type="component" value="Unassembled WGS sequence"/>
</dbReference>
<feature type="compositionally biased region" description="Low complexity" evidence="6">
    <location>
        <begin position="399"/>
        <end position="413"/>
    </location>
</feature>
<evidence type="ECO:0000256" key="5">
    <source>
        <dbReference type="PROSITE-ProRule" id="PRU00169"/>
    </source>
</evidence>
<dbReference type="EMBL" id="JAQNDN010000001">
    <property type="protein sequence ID" value="MDC0667120.1"/>
    <property type="molecule type" value="Genomic_DNA"/>
</dbReference>
<evidence type="ECO:0000259" key="7">
    <source>
        <dbReference type="PROSITE" id="PS50045"/>
    </source>
</evidence>
<feature type="modified residue" description="4-aspartylphosphate" evidence="5">
    <location>
        <position position="52"/>
    </location>
</feature>
<dbReference type="SMART" id="SM00382">
    <property type="entry name" value="AAA"/>
    <property type="match status" value="1"/>
</dbReference>
<keyword evidence="4" id="KW-0804">Transcription</keyword>
<dbReference type="PROSITE" id="PS00676">
    <property type="entry name" value="SIGMA54_INTERACT_2"/>
    <property type="match status" value="1"/>
</dbReference>
<proteinExistence type="predicted"/>
<dbReference type="Pfam" id="PF00072">
    <property type="entry name" value="Response_reg"/>
    <property type="match status" value="1"/>
</dbReference>
<keyword evidence="5" id="KW-0597">Phosphoprotein</keyword>
<comment type="caution">
    <text evidence="9">The sequence shown here is derived from an EMBL/GenBank/DDBJ whole genome shotgun (WGS) entry which is preliminary data.</text>
</comment>
<gene>
    <name evidence="9" type="ORF">POL58_05195</name>
</gene>
<dbReference type="InterPro" id="IPR002078">
    <property type="entry name" value="Sigma_54_int"/>
</dbReference>
<keyword evidence="10" id="KW-1185">Reference proteome</keyword>
<evidence type="ECO:0000313" key="9">
    <source>
        <dbReference type="EMBL" id="MDC0667120.1"/>
    </source>
</evidence>
<dbReference type="SUPFAM" id="SSF52540">
    <property type="entry name" value="P-loop containing nucleoside triphosphate hydrolases"/>
    <property type="match status" value="1"/>
</dbReference>
<dbReference type="SUPFAM" id="SSF52172">
    <property type="entry name" value="CheY-like"/>
    <property type="match status" value="1"/>
</dbReference>
<evidence type="ECO:0000313" key="10">
    <source>
        <dbReference type="Proteomes" id="UP001217838"/>
    </source>
</evidence>
<dbReference type="CDD" id="cd00009">
    <property type="entry name" value="AAA"/>
    <property type="match status" value="1"/>
</dbReference>
<dbReference type="InterPro" id="IPR011006">
    <property type="entry name" value="CheY-like_superfamily"/>
</dbReference>
<dbReference type="InterPro" id="IPR009057">
    <property type="entry name" value="Homeodomain-like_sf"/>
</dbReference>
<evidence type="ECO:0000256" key="2">
    <source>
        <dbReference type="ARBA" id="ARBA00022840"/>
    </source>
</evidence>
<dbReference type="InterPro" id="IPR002197">
    <property type="entry name" value="HTH_Fis"/>
</dbReference>
<dbReference type="InterPro" id="IPR003593">
    <property type="entry name" value="AAA+_ATPase"/>
</dbReference>
<name>A0ABT5B0A2_9BACT</name>
<dbReference type="Gene3D" id="3.40.50.300">
    <property type="entry name" value="P-loop containing nucleotide triphosphate hydrolases"/>
    <property type="match status" value="1"/>
</dbReference>
<dbReference type="Gene3D" id="3.40.50.2300">
    <property type="match status" value="1"/>
</dbReference>
<dbReference type="Pfam" id="PF25601">
    <property type="entry name" value="AAA_lid_14"/>
    <property type="match status" value="1"/>
</dbReference>
<dbReference type="PROSITE" id="PS50045">
    <property type="entry name" value="SIGMA54_INTERACT_4"/>
    <property type="match status" value="1"/>
</dbReference>
<evidence type="ECO:0000256" key="1">
    <source>
        <dbReference type="ARBA" id="ARBA00022741"/>
    </source>
</evidence>
<feature type="domain" description="Response regulatory" evidence="8">
    <location>
        <begin position="3"/>
        <end position="117"/>
    </location>
</feature>
<dbReference type="InterPro" id="IPR058031">
    <property type="entry name" value="AAA_lid_NorR"/>
</dbReference>
<organism evidence="9 10">
    <name type="scientific">Nannocystis radixulma</name>
    <dbReference type="NCBI Taxonomy" id="2995305"/>
    <lineage>
        <taxon>Bacteria</taxon>
        <taxon>Pseudomonadati</taxon>
        <taxon>Myxococcota</taxon>
        <taxon>Polyangia</taxon>
        <taxon>Nannocystales</taxon>
        <taxon>Nannocystaceae</taxon>
        <taxon>Nannocystis</taxon>
    </lineage>
</organism>